<feature type="coiled-coil region" evidence="1">
    <location>
        <begin position="83"/>
        <end position="114"/>
    </location>
</feature>
<evidence type="ECO:0000313" key="3">
    <source>
        <dbReference type="EMBL" id="KAK7535804.1"/>
    </source>
</evidence>
<name>A0ABR1LM73_9PEZI</name>
<sequence length="245" mass="28080">MVYWDVINPKESMWTFIDLLLGKASNTHLLWDIRWEAYEDTIEELYWLATMWKPHVNKDTDKKDHINECVHGARMPGSWEERYDRMTEAFYELVEEKKREEEEAERRAAFTGEDTVVISDDPFLWCCGISKIDAKVLRADLDTAERMDDFKNPGSSLQVLTTLYDVSSVGIDTDSACATAPHQFAAHRPSCAVRTVSLEVLIPVNNAEIPEASHAIQKITVARRRGPAARQLQPSRRMLLGRPRS</sequence>
<dbReference type="Proteomes" id="UP001360953">
    <property type="component" value="Unassembled WGS sequence"/>
</dbReference>
<keyword evidence="4" id="KW-1185">Reference proteome</keyword>
<proteinExistence type="predicted"/>
<protein>
    <submittedName>
        <fullName evidence="3">Uncharacterized protein</fullName>
    </submittedName>
</protein>
<evidence type="ECO:0000313" key="4">
    <source>
        <dbReference type="Proteomes" id="UP001360953"/>
    </source>
</evidence>
<dbReference type="EMBL" id="JBBPEH010000007">
    <property type="protein sequence ID" value="KAK7535804.1"/>
    <property type="molecule type" value="Genomic_DNA"/>
</dbReference>
<comment type="caution">
    <text evidence="3">The sequence shown here is derived from an EMBL/GenBank/DDBJ whole genome shotgun (WGS) entry which is preliminary data.</text>
</comment>
<dbReference type="RefSeq" id="XP_066654220.1">
    <property type="nucleotide sequence ID" value="XM_066798222.1"/>
</dbReference>
<organism evidence="3 4">
    <name type="scientific">Phyllosticta citribraziliensis</name>
    <dbReference type="NCBI Taxonomy" id="989973"/>
    <lineage>
        <taxon>Eukaryota</taxon>
        <taxon>Fungi</taxon>
        <taxon>Dikarya</taxon>
        <taxon>Ascomycota</taxon>
        <taxon>Pezizomycotina</taxon>
        <taxon>Dothideomycetes</taxon>
        <taxon>Dothideomycetes incertae sedis</taxon>
        <taxon>Botryosphaeriales</taxon>
        <taxon>Phyllostictaceae</taxon>
        <taxon>Phyllosticta</taxon>
    </lineage>
</organism>
<evidence type="ECO:0000256" key="1">
    <source>
        <dbReference type="SAM" id="Coils"/>
    </source>
</evidence>
<feature type="region of interest" description="Disordered" evidence="2">
    <location>
        <begin position="226"/>
        <end position="245"/>
    </location>
</feature>
<reference evidence="3 4" key="1">
    <citation type="submission" date="2024-04" db="EMBL/GenBank/DDBJ databases">
        <title>Phyllosticta paracitricarpa is synonymous to the EU quarantine fungus P. citricarpa based on phylogenomic analyses.</title>
        <authorList>
            <consortium name="Lawrence Berkeley National Laboratory"/>
            <person name="Van ingen-buijs V.A."/>
            <person name="Van westerhoven A.C."/>
            <person name="Haridas S."/>
            <person name="Skiadas P."/>
            <person name="Martin F."/>
            <person name="Groenewald J.Z."/>
            <person name="Crous P.W."/>
            <person name="Seidl M.F."/>
        </authorList>
    </citation>
    <scope>NUCLEOTIDE SEQUENCE [LARGE SCALE GENOMIC DNA]</scope>
    <source>
        <strain evidence="3 4">CPC 17464</strain>
    </source>
</reference>
<dbReference type="GeneID" id="92031128"/>
<evidence type="ECO:0000256" key="2">
    <source>
        <dbReference type="SAM" id="MobiDB-lite"/>
    </source>
</evidence>
<accession>A0ABR1LM73</accession>
<keyword evidence="1" id="KW-0175">Coiled coil</keyword>
<gene>
    <name evidence="3" type="ORF">J3D65DRAFT_603609</name>
</gene>